<evidence type="ECO:0000256" key="1">
    <source>
        <dbReference type="ARBA" id="ARBA00022723"/>
    </source>
</evidence>
<dbReference type="RefSeq" id="XP_038777458.1">
    <property type="nucleotide sequence ID" value="XM_038921530.1"/>
</dbReference>
<dbReference type="EMBL" id="CP064812">
    <property type="protein sequence ID" value="QPG73893.1"/>
    <property type="molecule type" value="Genomic_DNA"/>
</dbReference>
<feature type="compositionally biased region" description="Low complexity" evidence="5">
    <location>
        <begin position="369"/>
        <end position="384"/>
    </location>
</feature>
<proteinExistence type="predicted"/>
<dbReference type="Proteomes" id="UP000662931">
    <property type="component" value="Chromosome 1"/>
</dbReference>
<dbReference type="SUPFAM" id="SSF57850">
    <property type="entry name" value="RING/U-box"/>
    <property type="match status" value="1"/>
</dbReference>
<feature type="region of interest" description="Disordered" evidence="5">
    <location>
        <begin position="296"/>
        <end position="315"/>
    </location>
</feature>
<dbReference type="SUPFAM" id="SSF57903">
    <property type="entry name" value="FYVE/PHD zinc finger"/>
    <property type="match status" value="1"/>
</dbReference>
<keyword evidence="2 4" id="KW-0863">Zinc-finger</keyword>
<dbReference type="AlphaFoldDB" id="A0A875RZ16"/>
<dbReference type="OrthoDB" id="3997421at2759"/>
<evidence type="ECO:0000313" key="8">
    <source>
        <dbReference type="Proteomes" id="UP000662931"/>
    </source>
</evidence>
<evidence type="ECO:0000256" key="5">
    <source>
        <dbReference type="SAM" id="MobiDB-lite"/>
    </source>
</evidence>
<dbReference type="InterPro" id="IPR013083">
    <property type="entry name" value="Znf_RING/FYVE/PHD"/>
</dbReference>
<protein>
    <recommendedName>
        <fullName evidence="6">RING-type domain-containing protein</fullName>
    </recommendedName>
</protein>
<feature type="region of interest" description="Disordered" evidence="5">
    <location>
        <begin position="1"/>
        <end position="33"/>
    </location>
</feature>
<name>A0A875RZ16_EENNA</name>
<dbReference type="PANTHER" id="PTHR45798">
    <property type="entry name" value="RING-H2 FINGER PROTEIN ATL61-RELATED-RELATED"/>
    <property type="match status" value="1"/>
</dbReference>
<dbReference type="Pfam" id="PF13639">
    <property type="entry name" value="zf-RING_2"/>
    <property type="match status" value="1"/>
</dbReference>
<keyword evidence="1" id="KW-0479">Metal-binding</keyword>
<feature type="region of interest" description="Disordered" evidence="5">
    <location>
        <begin position="328"/>
        <end position="384"/>
    </location>
</feature>
<evidence type="ECO:0000313" key="7">
    <source>
        <dbReference type="EMBL" id="QPG73893.1"/>
    </source>
</evidence>
<dbReference type="SMART" id="SM00184">
    <property type="entry name" value="RING"/>
    <property type="match status" value="2"/>
</dbReference>
<sequence>MEKEECNDGRSEGDDREGGKGDTTTTNTELVDLPEVEPVDITSNDDLDNSADLCPICLDSLPDPGQNISRETRNTQYLARIKPCCHLYHDFCIQAWAEKANTCPQCRGRFNTIEIVADHHLIRQIHIDDKLYPLEIDESIPPEFVDETQTEGSELTLPDFHHQHLQNQLCCLCDTSNDTAFAICTECSSGYHLSCINITDFSSFNCPICDSLQNSDSIVGNRAGRRAMRDARASRRASSSGFMQELRAQIQHNRYHQLGIAVPGSVRRRISRQRALPLNLDDDNIDYVSLVNHNKEQERKMKEEKQPHDLVNVDNSEENMAWRILDKLQSGPEPRESPSRNGTVPTLEKKYKRPKHKQRKEVNSLYDGSSRPPSLSSSSTSTRLTEAALQIHDRKTIKPSYHHQRSDLNLSYNQKLIVQRLFLKPVLKNLHLSPQGYTHANKAVSRKLYREIKTRPDMMYWLHSVEEMAERDGIDMRNKTEVDAMLRRNNSHLALRKDLDPLVSRLLREELLLLNDKGH</sequence>
<organism evidence="7 8">
    <name type="scientific">Eeniella nana</name>
    <name type="common">Yeast</name>
    <name type="synonym">Brettanomyces nanus</name>
    <dbReference type="NCBI Taxonomy" id="13502"/>
    <lineage>
        <taxon>Eukaryota</taxon>
        <taxon>Fungi</taxon>
        <taxon>Dikarya</taxon>
        <taxon>Ascomycota</taxon>
        <taxon>Saccharomycotina</taxon>
        <taxon>Pichiomycetes</taxon>
        <taxon>Pichiales</taxon>
        <taxon>Pichiaceae</taxon>
        <taxon>Brettanomyces</taxon>
    </lineage>
</organism>
<feature type="compositionally biased region" description="Basic and acidic residues" evidence="5">
    <location>
        <begin position="296"/>
        <end position="308"/>
    </location>
</feature>
<dbReference type="KEGG" id="bnn:FOA43_001208"/>
<keyword evidence="3" id="KW-0862">Zinc</keyword>
<dbReference type="GO" id="GO:0008270">
    <property type="term" value="F:zinc ion binding"/>
    <property type="evidence" value="ECO:0007669"/>
    <property type="project" value="UniProtKB-KW"/>
</dbReference>
<dbReference type="InterPro" id="IPR052788">
    <property type="entry name" value="RING-type_E3_ligase_ATL"/>
</dbReference>
<evidence type="ECO:0000256" key="4">
    <source>
        <dbReference type="PROSITE-ProRule" id="PRU00175"/>
    </source>
</evidence>
<evidence type="ECO:0000259" key="6">
    <source>
        <dbReference type="PROSITE" id="PS50089"/>
    </source>
</evidence>
<feature type="compositionally biased region" description="Basic residues" evidence="5">
    <location>
        <begin position="350"/>
        <end position="359"/>
    </location>
</feature>
<dbReference type="InterPro" id="IPR001841">
    <property type="entry name" value="Znf_RING"/>
</dbReference>
<dbReference type="Gene3D" id="2.60.120.650">
    <property type="entry name" value="Cupin"/>
    <property type="match status" value="1"/>
</dbReference>
<evidence type="ECO:0000256" key="3">
    <source>
        <dbReference type="ARBA" id="ARBA00022833"/>
    </source>
</evidence>
<reference evidence="7" key="1">
    <citation type="submission" date="2020-10" db="EMBL/GenBank/DDBJ databases">
        <authorList>
            <person name="Roach M.J.R."/>
        </authorList>
    </citation>
    <scope>NUCLEOTIDE SEQUENCE</scope>
    <source>
        <strain evidence="7">CBS 1945</strain>
    </source>
</reference>
<dbReference type="InterPro" id="IPR011011">
    <property type="entry name" value="Znf_FYVE_PHD"/>
</dbReference>
<dbReference type="PROSITE" id="PS50089">
    <property type="entry name" value="ZF_RING_2"/>
    <property type="match status" value="1"/>
</dbReference>
<feature type="compositionally biased region" description="Basic and acidic residues" evidence="5">
    <location>
        <begin position="1"/>
        <end position="20"/>
    </location>
</feature>
<dbReference type="GeneID" id="62194609"/>
<feature type="domain" description="RING-type" evidence="6">
    <location>
        <begin position="54"/>
        <end position="107"/>
    </location>
</feature>
<dbReference type="Gene3D" id="3.30.40.10">
    <property type="entry name" value="Zinc/RING finger domain, C3HC4 (zinc finger)"/>
    <property type="match status" value="1"/>
</dbReference>
<gene>
    <name evidence="7" type="ORF">FOA43_001208</name>
</gene>
<accession>A0A875RZ16</accession>
<evidence type="ECO:0000256" key="2">
    <source>
        <dbReference type="ARBA" id="ARBA00022771"/>
    </source>
</evidence>
<keyword evidence="8" id="KW-1185">Reference proteome</keyword>
<dbReference type="PANTHER" id="PTHR45798:SF97">
    <property type="entry name" value="ALCOHOL-SENSITIVE RING FINGER PROTEIN 1"/>
    <property type="match status" value="1"/>
</dbReference>